<dbReference type="PROSITE" id="PS51192">
    <property type="entry name" value="HELICASE_ATP_BIND_1"/>
    <property type="match status" value="1"/>
</dbReference>
<dbReference type="GeneID" id="25252898"/>
<feature type="domain" description="Helicase ATP-binding" evidence="6">
    <location>
        <begin position="1"/>
        <end position="109"/>
    </location>
</feature>
<protein>
    <recommendedName>
        <fullName evidence="1">RNA helicase</fullName>
        <ecNumber evidence="1">3.6.4.13</ecNumber>
    </recommendedName>
</protein>
<dbReference type="GO" id="GO:0003724">
    <property type="term" value="F:RNA helicase activity"/>
    <property type="evidence" value="ECO:0007669"/>
    <property type="project" value="UniProtKB-EC"/>
</dbReference>
<dbReference type="EMBL" id="HG675614">
    <property type="protein sequence ID" value="CDJ41402.1"/>
    <property type="molecule type" value="Genomic_DNA"/>
</dbReference>
<dbReference type="InterPro" id="IPR027417">
    <property type="entry name" value="P-loop_NTPase"/>
</dbReference>
<keyword evidence="4 7" id="KW-0347">Helicase</keyword>
<dbReference type="Gene3D" id="3.40.50.300">
    <property type="entry name" value="P-loop containing nucleotide triphosphate hydrolases"/>
    <property type="match status" value="2"/>
</dbReference>
<name>U6KTG0_EIMTE</name>
<dbReference type="InterPro" id="IPR001650">
    <property type="entry name" value="Helicase_C-like"/>
</dbReference>
<dbReference type="PROSITE" id="PS00039">
    <property type="entry name" value="DEAD_ATP_HELICASE"/>
    <property type="match status" value="1"/>
</dbReference>
<reference evidence="7" key="1">
    <citation type="submission" date="2013-10" db="EMBL/GenBank/DDBJ databases">
        <title>Genomic analysis of the causative agents of coccidiosis in chickens.</title>
        <authorList>
            <person name="Reid A.J."/>
            <person name="Blake D."/>
            <person name="Billington K."/>
            <person name="Browne H."/>
            <person name="Dunn M."/>
            <person name="Hung S."/>
            <person name="Kawahara F."/>
            <person name="Miranda-Saavedra D."/>
            <person name="Mourier T."/>
            <person name="Nagra H."/>
            <person name="Otto T.D."/>
            <person name="Rawlings N."/>
            <person name="Sanchez A."/>
            <person name="Sanders M."/>
            <person name="Subramaniam C."/>
            <person name="Tay Y."/>
            <person name="Dear P."/>
            <person name="Doerig C."/>
            <person name="Gruber A."/>
            <person name="Parkinson J."/>
            <person name="Shirley M."/>
            <person name="Wan K.L."/>
            <person name="Berriman M."/>
            <person name="Tomley F."/>
            <person name="Pain A."/>
        </authorList>
    </citation>
    <scope>NUCLEOTIDE SEQUENCE [LARGE SCALE GENOMIC DNA]</scope>
    <source>
        <strain evidence="7">Houghton</strain>
    </source>
</reference>
<dbReference type="GO" id="GO:0005524">
    <property type="term" value="F:ATP binding"/>
    <property type="evidence" value="ECO:0007669"/>
    <property type="project" value="UniProtKB-KW"/>
</dbReference>
<dbReference type="InterPro" id="IPR014001">
    <property type="entry name" value="Helicase_ATP-bd"/>
</dbReference>
<proteinExistence type="predicted"/>
<keyword evidence="2" id="KW-0547">Nucleotide-binding</keyword>
<evidence type="ECO:0000256" key="4">
    <source>
        <dbReference type="ARBA" id="ARBA00022806"/>
    </source>
</evidence>
<organism evidence="7 8">
    <name type="scientific">Eimeria tenella</name>
    <name type="common">Coccidian parasite</name>
    <dbReference type="NCBI Taxonomy" id="5802"/>
    <lineage>
        <taxon>Eukaryota</taxon>
        <taxon>Sar</taxon>
        <taxon>Alveolata</taxon>
        <taxon>Apicomplexa</taxon>
        <taxon>Conoidasida</taxon>
        <taxon>Coccidia</taxon>
        <taxon>Eucoccidiorida</taxon>
        <taxon>Eimeriorina</taxon>
        <taxon>Eimeriidae</taxon>
        <taxon>Eimeria</taxon>
    </lineage>
</organism>
<accession>U6KTG0</accession>
<dbReference type="Pfam" id="PF00270">
    <property type="entry name" value="DEAD"/>
    <property type="match status" value="1"/>
</dbReference>
<dbReference type="EC" id="3.6.4.13" evidence="1"/>
<keyword evidence="5" id="KW-0067">ATP-binding</keyword>
<sequence length="250" mass="27661">MSSIFGNGSAYGGVPKRLQVQELQRGAEICIACPGRLIDFLESSVTNLKRVTYLVLDEADRMLDMGFEPQIRKIVSQIRPDRQTLMWSATWPKEVQTLARDLCKEEPVHINVGSLDLKACHNIKQEVFVLQEYEKRAQLMSLLRRIMDGSKILVFAETKRGADNLTRDLRMEGWPALSLHGDKKQEERTWVLDEFKQGRNPIMSQQAVASAPTGVPGTRAAASAATAAAAAAAAAAAGVWPRTWLLGGWT</sequence>
<keyword evidence="3" id="KW-0378">Hydrolase</keyword>
<dbReference type="VEuPathDB" id="ToxoDB:ETH_00018825"/>
<evidence type="ECO:0000259" key="6">
    <source>
        <dbReference type="PROSITE" id="PS51192"/>
    </source>
</evidence>
<dbReference type="Pfam" id="PF00271">
    <property type="entry name" value="Helicase_C"/>
    <property type="match status" value="1"/>
</dbReference>
<dbReference type="OMA" id="RITYIHR"/>
<dbReference type="PANTHER" id="PTHR47958">
    <property type="entry name" value="ATP-DEPENDENT RNA HELICASE DBP3"/>
    <property type="match status" value="1"/>
</dbReference>
<evidence type="ECO:0000313" key="8">
    <source>
        <dbReference type="Proteomes" id="UP000030747"/>
    </source>
</evidence>
<evidence type="ECO:0000256" key="1">
    <source>
        <dbReference type="ARBA" id="ARBA00012552"/>
    </source>
</evidence>
<dbReference type="InterPro" id="IPR011545">
    <property type="entry name" value="DEAD/DEAH_box_helicase_dom"/>
</dbReference>
<dbReference type="InterPro" id="IPR000629">
    <property type="entry name" value="RNA-helicase_DEAD-box_CS"/>
</dbReference>
<gene>
    <name evidence="7" type="ORF">ETH_00018825</name>
</gene>
<evidence type="ECO:0000256" key="2">
    <source>
        <dbReference type="ARBA" id="ARBA00022741"/>
    </source>
</evidence>
<keyword evidence="8" id="KW-1185">Reference proteome</keyword>
<dbReference type="RefSeq" id="XP_013232152.1">
    <property type="nucleotide sequence ID" value="XM_013376698.1"/>
</dbReference>
<dbReference type="VEuPathDB" id="ToxoDB:ETH2_0614300"/>
<dbReference type="Proteomes" id="UP000030747">
    <property type="component" value="Unassembled WGS sequence"/>
</dbReference>
<dbReference type="GO" id="GO:0003676">
    <property type="term" value="F:nucleic acid binding"/>
    <property type="evidence" value="ECO:0007669"/>
    <property type="project" value="InterPro"/>
</dbReference>
<evidence type="ECO:0000313" key="7">
    <source>
        <dbReference type="EMBL" id="CDJ41402.1"/>
    </source>
</evidence>
<reference evidence="7" key="2">
    <citation type="submission" date="2013-10" db="EMBL/GenBank/DDBJ databases">
        <authorList>
            <person name="Aslett M."/>
        </authorList>
    </citation>
    <scope>NUCLEOTIDE SEQUENCE [LARGE SCALE GENOMIC DNA]</scope>
    <source>
        <strain evidence="7">Houghton</strain>
    </source>
</reference>
<dbReference type="OrthoDB" id="196131at2759"/>
<dbReference type="SUPFAM" id="SSF52540">
    <property type="entry name" value="P-loop containing nucleoside triphosphate hydrolases"/>
    <property type="match status" value="1"/>
</dbReference>
<dbReference type="AlphaFoldDB" id="U6KTG0"/>
<dbReference type="GO" id="GO:0016787">
    <property type="term" value="F:hydrolase activity"/>
    <property type="evidence" value="ECO:0007669"/>
    <property type="project" value="UniProtKB-KW"/>
</dbReference>
<evidence type="ECO:0000256" key="5">
    <source>
        <dbReference type="ARBA" id="ARBA00022840"/>
    </source>
</evidence>
<evidence type="ECO:0000256" key="3">
    <source>
        <dbReference type="ARBA" id="ARBA00022801"/>
    </source>
</evidence>